<name>A0A8S5R408_9CAUD</name>
<accession>A0A8S5R408</accession>
<sequence length="29" mass="3417">MVCAENGSYFDTWDSGNEIPLFYWAKEDK</sequence>
<organism evidence="1">
    <name type="scientific">Siphoviridae sp. ctcMb1</name>
    <dbReference type="NCBI Taxonomy" id="2827276"/>
    <lineage>
        <taxon>Viruses</taxon>
        <taxon>Duplodnaviria</taxon>
        <taxon>Heunggongvirae</taxon>
        <taxon>Uroviricota</taxon>
        <taxon>Caudoviricetes</taxon>
    </lineage>
</organism>
<proteinExistence type="predicted"/>
<protein>
    <submittedName>
        <fullName evidence="1">Uncharacterized protein</fullName>
    </submittedName>
</protein>
<dbReference type="EMBL" id="BK015811">
    <property type="protein sequence ID" value="DAE26214.1"/>
    <property type="molecule type" value="Genomic_DNA"/>
</dbReference>
<reference evidence="1" key="1">
    <citation type="journal article" date="2021" name="Proc. Natl. Acad. Sci. U.S.A.">
        <title>A Catalog of Tens of Thousands of Viruses from Human Metagenomes Reveals Hidden Associations with Chronic Diseases.</title>
        <authorList>
            <person name="Tisza M.J."/>
            <person name="Buck C.B."/>
        </authorList>
    </citation>
    <scope>NUCLEOTIDE SEQUENCE</scope>
    <source>
        <strain evidence="1">CtcMb1</strain>
    </source>
</reference>
<evidence type="ECO:0000313" key="1">
    <source>
        <dbReference type="EMBL" id="DAE26214.1"/>
    </source>
</evidence>